<name>A0A6M4PVV1_9ACTN</name>
<proteinExistence type="predicted"/>
<protein>
    <submittedName>
        <fullName evidence="2">Uncharacterized protein</fullName>
    </submittedName>
</protein>
<evidence type="ECO:0000313" key="2">
    <source>
        <dbReference type="EMBL" id="QJS14749.1"/>
    </source>
</evidence>
<accession>A0A6M4PVV1</accession>
<feature type="region of interest" description="Disordered" evidence="1">
    <location>
        <begin position="46"/>
        <end position="69"/>
    </location>
</feature>
<dbReference type="KEGG" id="sarg:HKX69_33690"/>
<dbReference type="AlphaFoldDB" id="A0A6M4PVV1"/>
<evidence type="ECO:0000256" key="1">
    <source>
        <dbReference type="SAM" id="MobiDB-lite"/>
    </source>
</evidence>
<keyword evidence="3" id="KW-1185">Reference proteome</keyword>
<sequence length="69" mass="8161">MSTSASRWLLSPWTSWRAWQLTRASQGNLSFDAAWRRVRLERHPDEMPYQQHGHLAADKEIDDPTARQR</sequence>
<feature type="compositionally biased region" description="Basic and acidic residues" evidence="1">
    <location>
        <begin position="55"/>
        <end position="69"/>
    </location>
</feature>
<evidence type="ECO:0000313" key="3">
    <source>
        <dbReference type="Proteomes" id="UP000502641"/>
    </source>
</evidence>
<organism evidence="2 3">
    <name type="scientific">Streptomyces argyrophylli</name>
    <dbReference type="NCBI Taxonomy" id="2726118"/>
    <lineage>
        <taxon>Bacteria</taxon>
        <taxon>Bacillati</taxon>
        <taxon>Actinomycetota</taxon>
        <taxon>Actinomycetes</taxon>
        <taxon>Kitasatosporales</taxon>
        <taxon>Streptomycetaceae</taxon>
        <taxon>Streptomyces</taxon>
    </lineage>
</organism>
<reference evidence="2 3" key="1">
    <citation type="submission" date="2020-05" db="EMBL/GenBank/DDBJ databases">
        <authorList>
            <person name="Li K."/>
        </authorList>
    </citation>
    <scope>NUCLEOTIDE SEQUENCE [LARGE SCALE GENOMIC DNA]</scope>
    <source>
        <strain evidence="3">jing01</strain>
    </source>
</reference>
<dbReference type="Proteomes" id="UP000502641">
    <property type="component" value="Chromosome"/>
</dbReference>
<dbReference type="EMBL" id="CP053189">
    <property type="protein sequence ID" value="QJS14749.1"/>
    <property type="molecule type" value="Genomic_DNA"/>
</dbReference>
<gene>
    <name evidence="2" type="ORF">HKX69_33690</name>
</gene>